<dbReference type="Proteomes" id="UP000245507">
    <property type="component" value="Unassembled WGS sequence"/>
</dbReference>
<dbReference type="PANTHER" id="PTHR30055:SF230">
    <property type="entry name" value="TRANSCRIPTIONAL REGULATORY PROTEIN (PROBABLY TETR-FAMILY)-RELATED"/>
    <property type="match status" value="1"/>
</dbReference>
<evidence type="ECO:0000256" key="3">
    <source>
        <dbReference type="ARBA" id="ARBA00023163"/>
    </source>
</evidence>
<keyword evidence="2 4" id="KW-0238">DNA-binding</keyword>
<dbReference type="InterPro" id="IPR001647">
    <property type="entry name" value="HTH_TetR"/>
</dbReference>
<dbReference type="OrthoDB" id="4543698at2"/>
<evidence type="ECO:0000256" key="1">
    <source>
        <dbReference type="ARBA" id="ARBA00023015"/>
    </source>
</evidence>
<proteinExistence type="predicted"/>
<feature type="DNA-binding region" description="H-T-H motif" evidence="4">
    <location>
        <begin position="41"/>
        <end position="60"/>
    </location>
</feature>
<dbReference type="Pfam" id="PF00440">
    <property type="entry name" value="TetR_N"/>
    <property type="match status" value="1"/>
</dbReference>
<dbReference type="PANTHER" id="PTHR30055">
    <property type="entry name" value="HTH-TYPE TRANSCRIPTIONAL REGULATOR RUTR"/>
    <property type="match status" value="1"/>
</dbReference>
<protein>
    <submittedName>
        <fullName evidence="6">TetR family transcriptional regulator</fullName>
    </submittedName>
</protein>
<evidence type="ECO:0000313" key="7">
    <source>
        <dbReference type="Proteomes" id="UP000245507"/>
    </source>
</evidence>
<dbReference type="SUPFAM" id="SSF48498">
    <property type="entry name" value="Tetracyclin repressor-like, C-terminal domain"/>
    <property type="match status" value="1"/>
</dbReference>
<keyword evidence="3" id="KW-0804">Transcription</keyword>
<reference evidence="6 7" key="1">
    <citation type="submission" date="2018-05" db="EMBL/GenBank/DDBJ databases">
        <title>Nocardioides silvaticus genome.</title>
        <authorList>
            <person name="Li C."/>
            <person name="Wang G."/>
        </authorList>
    </citation>
    <scope>NUCLEOTIDE SEQUENCE [LARGE SCALE GENOMIC DNA]</scope>
    <source>
        <strain evidence="6 7">CCTCC AB 2018079</strain>
    </source>
</reference>
<evidence type="ECO:0000256" key="2">
    <source>
        <dbReference type="ARBA" id="ARBA00023125"/>
    </source>
</evidence>
<gene>
    <name evidence="6" type="ORF">DJ010_03445</name>
</gene>
<comment type="caution">
    <text evidence="6">The sequence shown here is derived from an EMBL/GenBank/DDBJ whole genome shotgun (WGS) entry which is preliminary data.</text>
</comment>
<dbReference type="AlphaFoldDB" id="A0A316TJE2"/>
<organism evidence="6 7">
    <name type="scientific">Nocardioides silvaticus</name>
    <dbReference type="NCBI Taxonomy" id="2201891"/>
    <lineage>
        <taxon>Bacteria</taxon>
        <taxon>Bacillati</taxon>
        <taxon>Actinomycetota</taxon>
        <taxon>Actinomycetes</taxon>
        <taxon>Propionibacteriales</taxon>
        <taxon>Nocardioidaceae</taxon>
        <taxon>Nocardioides</taxon>
    </lineage>
</organism>
<keyword evidence="7" id="KW-1185">Reference proteome</keyword>
<dbReference type="PROSITE" id="PS50977">
    <property type="entry name" value="HTH_TETR_2"/>
    <property type="match status" value="1"/>
</dbReference>
<evidence type="ECO:0000256" key="4">
    <source>
        <dbReference type="PROSITE-ProRule" id="PRU00335"/>
    </source>
</evidence>
<dbReference type="EMBL" id="QGDD01000001">
    <property type="protein sequence ID" value="PWN04687.1"/>
    <property type="molecule type" value="Genomic_DNA"/>
</dbReference>
<feature type="domain" description="HTH tetR-type" evidence="5">
    <location>
        <begin position="18"/>
        <end position="78"/>
    </location>
</feature>
<dbReference type="InterPro" id="IPR036271">
    <property type="entry name" value="Tet_transcr_reg_TetR-rel_C_sf"/>
</dbReference>
<accession>A0A316TJE2</accession>
<evidence type="ECO:0000259" key="5">
    <source>
        <dbReference type="PROSITE" id="PS50977"/>
    </source>
</evidence>
<dbReference type="GO" id="GO:0003700">
    <property type="term" value="F:DNA-binding transcription factor activity"/>
    <property type="evidence" value="ECO:0007669"/>
    <property type="project" value="TreeGrafter"/>
</dbReference>
<dbReference type="InterPro" id="IPR009057">
    <property type="entry name" value="Homeodomain-like_sf"/>
</dbReference>
<evidence type="ECO:0000313" key="6">
    <source>
        <dbReference type="EMBL" id="PWN04687.1"/>
    </source>
</evidence>
<name>A0A316TJE2_9ACTN</name>
<keyword evidence="1" id="KW-0805">Transcription regulation</keyword>
<dbReference type="InterPro" id="IPR011075">
    <property type="entry name" value="TetR_C"/>
</dbReference>
<dbReference type="GO" id="GO:0000976">
    <property type="term" value="F:transcription cis-regulatory region binding"/>
    <property type="evidence" value="ECO:0007669"/>
    <property type="project" value="TreeGrafter"/>
</dbReference>
<dbReference type="Gene3D" id="1.10.357.10">
    <property type="entry name" value="Tetracycline Repressor, domain 2"/>
    <property type="match status" value="1"/>
</dbReference>
<dbReference type="Pfam" id="PF16859">
    <property type="entry name" value="TetR_C_11"/>
    <property type="match status" value="1"/>
</dbReference>
<dbReference type="InterPro" id="IPR050109">
    <property type="entry name" value="HTH-type_TetR-like_transc_reg"/>
</dbReference>
<dbReference type="Gene3D" id="1.10.10.60">
    <property type="entry name" value="Homeodomain-like"/>
    <property type="match status" value="1"/>
</dbReference>
<dbReference type="SUPFAM" id="SSF46689">
    <property type="entry name" value="Homeodomain-like"/>
    <property type="match status" value="1"/>
</dbReference>
<sequence length="197" mass="21465">MMPRNDDVQRSAGRPRDPRIEQAALAATRELLVEVGYQRLTVAAVAGRAGTTKPALYRRWPSLPHLVYEAAFPDELLSRMDLGHDLRADVHSIVLGARDAFLTPEAAAALPGLLAEFTSHPALHQALLARFAPVFTAVDDRLREAVAAGEVRSDARAEDLMRLMIGSVLLGVMLEPDALDDAWADRITTILLEGVRA</sequence>